<feature type="domain" description="DUF4214" evidence="2">
    <location>
        <begin position="394"/>
        <end position="461"/>
    </location>
</feature>
<dbReference type="Pfam" id="PF11617">
    <property type="entry name" value="Cu-binding_MopE"/>
    <property type="match status" value="1"/>
</dbReference>
<reference evidence="3 4" key="1">
    <citation type="journal article" date="2013" name="Environ. Microbiol.">
        <title>Complete genome, catabolic sub-proteomes and key-metabolites of Desulfobacula toluolica Tol2, a marine, aromatic compound-degrading, sulfate-reducing bacterium.</title>
        <authorList>
            <person name="Wohlbrand L."/>
            <person name="Jacob J.H."/>
            <person name="Kube M."/>
            <person name="Mussmann M."/>
            <person name="Jarling R."/>
            <person name="Beck A."/>
            <person name="Amann R."/>
            <person name="Wilkes H."/>
            <person name="Reinhardt R."/>
            <person name="Rabus R."/>
        </authorList>
    </citation>
    <scope>NUCLEOTIDE SEQUENCE [LARGE SCALE GENOMIC DNA]</scope>
    <source>
        <strain evidence="4">DSM 7467 / Tol2</strain>
    </source>
</reference>
<feature type="domain" description="DUF4214" evidence="2">
    <location>
        <begin position="349"/>
        <end position="387"/>
    </location>
</feature>
<name>K0ND66_DESTT</name>
<dbReference type="RefSeq" id="WP_014956071.1">
    <property type="nucleotide sequence ID" value="NC_018645.1"/>
</dbReference>
<gene>
    <name evidence="3" type="ordered locus">TOL2_C05470</name>
</gene>
<evidence type="ECO:0000313" key="4">
    <source>
        <dbReference type="Proteomes" id="UP000007347"/>
    </source>
</evidence>
<accession>K0ND66</accession>
<dbReference type="Pfam" id="PF13946">
    <property type="entry name" value="DUF4214"/>
    <property type="match status" value="3"/>
</dbReference>
<keyword evidence="4" id="KW-1185">Reference proteome</keyword>
<feature type="region of interest" description="Disordered" evidence="1">
    <location>
        <begin position="208"/>
        <end position="229"/>
    </location>
</feature>
<dbReference type="AlphaFoldDB" id="K0ND66"/>
<feature type="domain" description="DUF4214" evidence="2">
    <location>
        <begin position="272"/>
        <end position="339"/>
    </location>
</feature>
<dbReference type="InterPro" id="IPR021655">
    <property type="entry name" value="Put_metal-bd"/>
</dbReference>
<dbReference type="STRING" id="651182.TOL2_C05470"/>
<dbReference type="EMBL" id="FO203503">
    <property type="protein sequence ID" value="CCK78715.1"/>
    <property type="molecule type" value="Genomic_DNA"/>
</dbReference>
<proteinExistence type="predicted"/>
<dbReference type="HOGENOM" id="CLU_460600_0_0_7"/>
<dbReference type="OrthoDB" id="5506679at2"/>
<dbReference type="InterPro" id="IPR025282">
    <property type="entry name" value="DUF4214"/>
</dbReference>
<evidence type="ECO:0000313" key="3">
    <source>
        <dbReference type="EMBL" id="CCK78715.1"/>
    </source>
</evidence>
<dbReference type="KEGG" id="dto:TOL2_C05470"/>
<evidence type="ECO:0000256" key="1">
    <source>
        <dbReference type="SAM" id="MobiDB-lite"/>
    </source>
</evidence>
<dbReference type="Proteomes" id="UP000007347">
    <property type="component" value="Chromosome"/>
</dbReference>
<evidence type="ECO:0000259" key="2">
    <source>
        <dbReference type="Pfam" id="PF13946"/>
    </source>
</evidence>
<protein>
    <recommendedName>
        <fullName evidence="2">DUF4214 domain-containing protein</fullName>
    </recommendedName>
</protein>
<organism evidence="3 4">
    <name type="scientific">Desulfobacula toluolica (strain DSM 7467 / Tol2)</name>
    <dbReference type="NCBI Taxonomy" id="651182"/>
    <lineage>
        <taxon>Bacteria</taxon>
        <taxon>Pseudomonadati</taxon>
        <taxon>Thermodesulfobacteriota</taxon>
        <taxon>Desulfobacteria</taxon>
        <taxon>Desulfobacterales</taxon>
        <taxon>Desulfobacteraceae</taxon>
        <taxon>Desulfobacula</taxon>
    </lineage>
</organism>
<dbReference type="InterPro" id="IPR038255">
    <property type="entry name" value="PBS_linker_sf"/>
</dbReference>
<dbReference type="Gene3D" id="1.10.3130.20">
    <property type="entry name" value="Phycobilisome linker domain"/>
    <property type="match status" value="2"/>
</dbReference>
<sequence length="592" mass="64978">MRKLKSFFIFNVIALSLFWVFNSLAYADLINSEEWETSVDSGSGYGQWTLKENSDGSIRTDGEWTYVYKGNYVNCPFTNAIVTISGQSLSFSATGTATASGAPVGYNTATFTLDVNGTTSDNSGNGNYSISFNQFGWPSKYSGNWQGNLISGGGITTTILKTYYRDADNDGYGDPNSPYEVASQPSGYVTDNTDCNDYDSSIHPGATEITGDGVDQDCNGEDSETKDSGSDNVEVFITRFYQQCLNREPDTDGLNHWMNSLNNGDKAGDELAENFVFSEEFQHLNTSDSEFVTILYNAFFNRTPDTDGYNHWMNQIADGMSRSSVLDGFTSAQEFINLCEDYGIKATSSSNDTSVQGFVTRFYQQCLSREPDTGGLNHWTNSLYNGDQAGADLAESFIFSEEFQNRNTSDSEFITILYKAFFDREPDTSGYNHWMDQIANDLSRSSVLDGFTSAQEFINLCENYGINSTFTDPEPSACIDLIGSRYSVTEIRNLQNCGGPTADYDYYNIINIQQNGCSVTFFDSEGICGSGNLSGTSATITSTWYEDGGTVDAVYNVTFASDGSSFQGTGSATWTDGYDSCQATSTIKGTKY</sequence>